<dbReference type="InterPro" id="IPR011047">
    <property type="entry name" value="Quinoprotein_ADH-like_sf"/>
</dbReference>
<feature type="domain" description="Pyrrolo-quinoline quinone repeat" evidence="1">
    <location>
        <begin position="31"/>
        <end position="204"/>
    </location>
</feature>
<protein>
    <recommendedName>
        <fullName evidence="1">Pyrrolo-quinoline quinone repeat domain-containing protein</fullName>
    </recommendedName>
</protein>
<dbReference type="PANTHER" id="PTHR34512">
    <property type="entry name" value="CELL SURFACE PROTEIN"/>
    <property type="match status" value="1"/>
</dbReference>
<evidence type="ECO:0000259" key="1">
    <source>
        <dbReference type="Pfam" id="PF13360"/>
    </source>
</evidence>
<dbReference type="SMART" id="SM00564">
    <property type="entry name" value="PQQ"/>
    <property type="match status" value="7"/>
</dbReference>
<dbReference type="Gene3D" id="2.130.10.10">
    <property type="entry name" value="YVTN repeat-like/Quinoprotein amine dehydrogenase"/>
    <property type="match status" value="2"/>
</dbReference>
<accession>A0A3B1DWJ6</accession>
<dbReference type="EMBL" id="UOGL01000537">
    <property type="protein sequence ID" value="VAX41383.1"/>
    <property type="molecule type" value="Genomic_DNA"/>
</dbReference>
<dbReference type="InterPro" id="IPR002372">
    <property type="entry name" value="PQQ_rpt_dom"/>
</dbReference>
<dbReference type="SUPFAM" id="SSF50998">
    <property type="entry name" value="Quinoprotein alcohol dehydrogenase-like"/>
    <property type="match status" value="3"/>
</dbReference>
<name>A0A3B1DWJ6_9ZZZZ</name>
<organism evidence="2">
    <name type="scientific">hydrothermal vent metagenome</name>
    <dbReference type="NCBI Taxonomy" id="652676"/>
    <lineage>
        <taxon>unclassified sequences</taxon>
        <taxon>metagenomes</taxon>
        <taxon>ecological metagenomes</taxon>
    </lineage>
</organism>
<dbReference type="PANTHER" id="PTHR34512:SF30">
    <property type="entry name" value="OUTER MEMBRANE PROTEIN ASSEMBLY FACTOR BAMB"/>
    <property type="match status" value="1"/>
</dbReference>
<evidence type="ECO:0000313" key="2">
    <source>
        <dbReference type="EMBL" id="VAX41383.1"/>
    </source>
</evidence>
<reference evidence="2" key="1">
    <citation type="submission" date="2018-06" db="EMBL/GenBank/DDBJ databases">
        <authorList>
            <person name="Zhirakovskaya E."/>
        </authorList>
    </citation>
    <scope>NUCLEOTIDE SEQUENCE</scope>
</reference>
<dbReference type="AlphaFoldDB" id="A0A3B1DWJ6"/>
<proteinExistence type="predicted"/>
<gene>
    <name evidence="2" type="ORF">MNBD_PLANCTO02-2185</name>
</gene>
<dbReference type="InterPro" id="IPR015943">
    <property type="entry name" value="WD40/YVTN_repeat-like_dom_sf"/>
</dbReference>
<sequence>MAWENEPRLQFDTANEPIVMGRTLFVGSSHDGSVRAFDTKTGARRWTFFTEGPIRFAPVGWKNKIYVGSDDGYLYCLNAKTGKELWKVRGAPDDRPDYRQLGNARLVSYWPVRGGAVLHKGIIYFGAGIWPSMGVFVKAVDATTGKVKWSNGEISYIEKVRIDHNDLRESGLSPQGYFLFTDGKLHVPNGRSMPAGFDHKTGKLLQYVQGYRNGDSRVTSSGKLLFVGERGIVNTSDEHEVGDRWKSAGKNAPQGWSTKKRDLFEGPFWGYKISQGCTSRSVFENGIAYGMAGVYLMAHDLNKTKLGLYEKKAGKYTYHPAKWEAAEVWKKYYIAKGDKRGTPYLLKAGNRIYTHVGKLLVAVDLPSKKGGKPKTVWKRTLDGTPASIIAANGNLFVSLTNGKLLCFGRSKKRVAKYKLPTRPLKGKDDLWKNQATYILEQSKVKEGYCLIAGIQNEQLIEELLNQSKMKLIIVDKDRKRINKLKQKLIDAKLYGSRAEAFTGDPATFRFPNYLAHLIILKKGDSQLSSKQLAKHYKTLRPYGGVLWFSNQGLTKERLKKMSKQAKLAKAKISQESQFVSLRKVGPLPGSANWTHEGGDAARTYYSRDDLVRAPLSILWYGDGKDHGFNKYKDYGRGVKPHVAGGRLFAFDDKASKLTGIDAYTGRWLWSFETKTPYVRYVSRVDGVYVGRNEQCDILDPATGKVKKTYRCRLQQKKGRVWGVVDVRVTEKIVLMAFGYALPVGHSHQAVTSGLWDSEALVAMDKKTGKQLWVKYPRQRYNIHAIALGERKVFVTDSIRPSDADKLKRRGKLPKKVSATTYAFNELTGRTIWKKTIKYDYFLLTNSHRGLRANDHWVSYSVDHKILLSGIASATTARVAATGKKLWKKRAGLQPIIVREKSFINQAGNRYLITTGNIVNKKTIFKIGGCNYAVGNKHLLLLRNKCASYVDLKSQKEYSLRNLRSGCSNSFVAADGLLNIPSFSTGCVCNYPLQTSFAMHYMPESAKWIGEKPFRLIKEK</sequence>
<dbReference type="InterPro" id="IPR018391">
    <property type="entry name" value="PQQ_b-propeller_rpt"/>
</dbReference>
<dbReference type="Pfam" id="PF13360">
    <property type="entry name" value="PQQ_2"/>
    <property type="match status" value="1"/>
</dbReference>